<protein>
    <recommendedName>
        <fullName evidence="1">PPM-type phosphatase domain-containing protein</fullName>
    </recommendedName>
</protein>
<comment type="caution">
    <text evidence="2">The sequence shown here is derived from an EMBL/GenBank/DDBJ whole genome shotgun (WGS) entry which is preliminary data.</text>
</comment>
<dbReference type="Gene3D" id="3.60.40.10">
    <property type="entry name" value="PPM-type phosphatase domain"/>
    <property type="match status" value="1"/>
</dbReference>
<dbReference type="InterPro" id="IPR001932">
    <property type="entry name" value="PPM-type_phosphatase-like_dom"/>
</dbReference>
<feature type="domain" description="PPM-type phosphatase" evidence="1">
    <location>
        <begin position="15"/>
        <end position="77"/>
    </location>
</feature>
<evidence type="ECO:0000259" key="1">
    <source>
        <dbReference type="Pfam" id="PF13672"/>
    </source>
</evidence>
<dbReference type="InterPro" id="IPR036457">
    <property type="entry name" value="PPM-type-like_dom_sf"/>
</dbReference>
<dbReference type="Proteomes" id="UP000273405">
    <property type="component" value="Unassembled WGS sequence"/>
</dbReference>
<gene>
    <name evidence="2" type="ORF">D7X12_20835</name>
</gene>
<proteinExistence type="predicted"/>
<evidence type="ECO:0000313" key="3">
    <source>
        <dbReference type="Proteomes" id="UP000273405"/>
    </source>
</evidence>
<dbReference type="AlphaFoldDB" id="A0A3A8NKD1"/>
<reference evidence="3" key="1">
    <citation type="submission" date="2018-09" db="EMBL/GenBank/DDBJ databases">
        <authorList>
            <person name="Livingstone P.G."/>
            <person name="Whitworth D.E."/>
        </authorList>
    </citation>
    <scope>NUCLEOTIDE SEQUENCE [LARGE SCALE GENOMIC DNA]</scope>
    <source>
        <strain evidence="3">CA040B</strain>
    </source>
</reference>
<dbReference type="Pfam" id="PF13672">
    <property type="entry name" value="PP2C_2"/>
    <property type="match status" value="1"/>
</dbReference>
<feature type="non-terminal residue" evidence="2">
    <location>
        <position position="94"/>
    </location>
</feature>
<evidence type="ECO:0000313" key="2">
    <source>
        <dbReference type="EMBL" id="RKH40422.1"/>
    </source>
</evidence>
<organism evidence="2 3">
    <name type="scientific">Corallococcus sicarius</name>
    <dbReference type="NCBI Taxonomy" id="2316726"/>
    <lineage>
        <taxon>Bacteria</taxon>
        <taxon>Pseudomonadati</taxon>
        <taxon>Myxococcota</taxon>
        <taxon>Myxococcia</taxon>
        <taxon>Myxococcales</taxon>
        <taxon>Cystobacterineae</taxon>
        <taxon>Myxococcaceae</taxon>
        <taxon>Corallococcus</taxon>
    </lineage>
</organism>
<sequence length="94" mass="9762">MSTLPFDVAVGSVQGREHARTGRNNQDAVCVREGEHGLVALVADGCGSQPCSELGAQLGVRRLAQAAQARLARGEAVDGAGFLSLIHISEPTRP</sequence>
<dbReference type="SUPFAM" id="SSF81606">
    <property type="entry name" value="PP2C-like"/>
    <property type="match status" value="1"/>
</dbReference>
<keyword evidence="3" id="KW-1185">Reference proteome</keyword>
<accession>A0A3A8NKD1</accession>
<dbReference type="EMBL" id="RAWG01000132">
    <property type="protein sequence ID" value="RKH40422.1"/>
    <property type="molecule type" value="Genomic_DNA"/>
</dbReference>
<name>A0A3A8NKD1_9BACT</name>